<organism evidence="2 3">
    <name type="scientific">Blepharisma stoltei</name>
    <dbReference type="NCBI Taxonomy" id="1481888"/>
    <lineage>
        <taxon>Eukaryota</taxon>
        <taxon>Sar</taxon>
        <taxon>Alveolata</taxon>
        <taxon>Ciliophora</taxon>
        <taxon>Postciliodesmatophora</taxon>
        <taxon>Heterotrichea</taxon>
        <taxon>Heterotrichida</taxon>
        <taxon>Blepharismidae</taxon>
        <taxon>Blepharisma</taxon>
    </lineage>
</organism>
<accession>A0AAU9JFF1</accession>
<sequence length="90" mass="9825">MGNCCARNQCSPPAKKGADSFHLVCDESMLRSTFKESFKLSHYEGISISKHLTLVVDESVEEDDDDLTKSSLSEKDTNQVSAVANVEGVN</sequence>
<evidence type="ECO:0000313" key="2">
    <source>
        <dbReference type="EMBL" id="CAG9323792.1"/>
    </source>
</evidence>
<name>A0AAU9JFF1_9CILI</name>
<keyword evidence="3" id="KW-1185">Reference proteome</keyword>
<dbReference type="EMBL" id="CAJZBQ010000035">
    <property type="protein sequence ID" value="CAG9323792.1"/>
    <property type="molecule type" value="Genomic_DNA"/>
</dbReference>
<dbReference type="Proteomes" id="UP001162131">
    <property type="component" value="Unassembled WGS sequence"/>
</dbReference>
<evidence type="ECO:0000256" key="1">
    <source>
        <dbReference type="SAM" id="MobiDB-lite"/>
    </source>
</evidence>
<protein>
    <submittedName>
        <fullName evidence="2">Uncharacterized protein</fullName>
    </submittedName>
</protein>
<gene>
    <name evidence="2" type="ORF">BSTOLATCC_MIC34828</name>
</gene>
<dbReference type="AlphaFoldDB" id="A0AAU9JFF1"/>
<proteinExistence type="predicted"/>
<evidence type="ECO:0000313" key="3">
    <source>
        <dbReference type="Proteomes" id="UP001162131"/>
    </source>
</evidence>
<feature type="region of interest" description="Disordered" evidence="1">
    <location>
        <begin position="65"/>
        <end position="90"/>
    </location>
</feature>
<reference evidence="2" key="1">
    <citation type="submission" date="2021-09" db="EMBL/GenBank/DDBJ databases">
        <authorList>
            <consortium name="AG Swart"/>
            <person name="Singh M."/>
            <person name="Singh A."/>
            <person name="Seah K."/>
            <person name="Emmerich C."/>
        </authorList>
    </citation>
    <scope>NUCLEOTIDE SEQUENCE</scope>
    <source>
        <strain evidence="2">ATCC30299</strain>
    </source>
</reference>
<comment type="caution">
    <text evidence="2">The sequence shown here is derived from an EMBL/GenBank/DDBJ whole genome shotgun (WGS) entry which is preliminary data.</text>
</comment>